<protein>
    <submittedName>
        <fullName evidence="2">DB domain-containing protein</fullName>
    </submittedName>
</protein>
<dbReference type="Proteomes" id="UP000095286">
    <property type="component" value="Unplaced"/>
</dbReference>
<name>A0AC35U551_9BILA</name>
<evidence type="ECO:0000313" key="2">
    <source>
        <dbReference type="WBParaSite" id="RSKR_0000784900.1"/>
    </source>
</evidence>
<proteinExistence type="predicted"/>
<evidence type="ECO:0000313" key="1">
    <source>
        <dbReference type="Proteomes" id="UP000095286"/>
    </source>
</evidence>
<accession>A0AC35U551</accession>
<reference evidence="2" key="1">
    <citation type="submission" date="2016-11" db="UniProtKB">
        <authorList>
            <consortium name="WormBaseParasite"/>
        </authorList>
    </citation>
    <scope>IDENTIFICATION</scope>
    <source>
        <strain evidence="2">KR3021</strain>
    </source>
</reference>
<organism evidence="1 2">
    <name type="scientific">Rhabditophanes sp. KR3021</name>
    <dbReference type="NCBI Taxonomy" id="114890"/>
    <lineage>
        <taxon>Eukaryota</taxon>
        <taxon>Metazoa</taxon>
        <taxon>Ecdysozoa</taxon>
        <taxon>Nematoda</taxon>
        <taxon>Chromadorea</taxon>
        <taxon>Rhabditida</taxon>
        <taxon>Tylenchina</taxon>
        <taxon>Panagrolaimomorpha</taxon>
        <taxon>Strongyloidoidea</taxon>
        <taxon>Alloionematidae</taxon>
        <taxon>Rhabditophanes</taxon>
    </lineage>
</organism>
<dbReference type="WBParaSite" id="RSKR_0000784900.1">
    <property type="protein sequence ID" value="RSKR_0000784900.1"/>
    <property type="gene ID" value="RSKR_0000784900"/>
</dbReference>
<sequence length="203" mass="22376">MRICTSLVSLFVSYCTLVHGQWIPPQFQQPPQQQPVNFFQNPNWLAQPMSPAASSPQGNAVVAQAGKGKGKRVHLNDGVAGKRNANQKLKACCNKLPDADNECKRRYCDFNALAPGTVLTYLTTCQARGPTVGQMWDCASSRADHRSCCAGQGVMPACMSYCETTNGVPTDYLKYIVCLGQFDKIRLCFEHYLGHHPNLKGDF</sequence>